<feature type="compositionally biased region" description="Low complexity" evidence="2">
    <location>
        <begin position="347"/>
        <end position="357"/>
    </location>
</feature>
<feature type="domain" description="RRM" evidence="4">
    <location>
        <begin position="6"/>
        <end position="82"/>
    </location>
</feature>
<feature type="transmembrane region" description="Helical" evidence="3">
    <location>
        <begin position="455"/>
        <end position="472"/>
    </location>
</feature>
<evidence type="ECO:0000259" key="4">
    <source>
        <dbReference type="PROSITE" id="PS50102"/>
    </source>
</evidence>
<evidence type="ECO:0000256" key="2">
    <source>
        <dbReference type="SAM" id="MobiDB-lite"/>
    </source>
</evidence>
<feature type="region of interest" description="Disordered" evidence="2">
    <location>
        <begin position="388"/>
        <end position="408"/>
    </location>
</feature>
<dbReference type="GO" id="GO:0003723">
    <property type="term" value="F:RNA binding"/>
    <property type="evidence" value="ECO:0007669"/>
    <property type="project" value="UniProtKB-UniRule"/>
</dbReference>
<evidence type="ECO:0000313" key="5">
    <source>
        <dbReference type="EMBL" id="KAF3968696.1"/>
    </source>
</evidence>
<keyword evidence="1" id="KW-0694">RNA-binding</keyword>
<dbReference type="InterPro" id="IPR012677">
    <property type="entry name" value="Nucleotide-bd_a/b_plait_sf"/>
</dbReference>
<feature type="domain" description="RRM" evidence="4">
    <location>
        <begin position="110"/>
        <end position="187"/>
    </location>
</feature>
<proteinExistence type="predicted"/>
<evidence type="ECO:0000256" key="3">
    <source>
        <dbReference type="SAM" id="Phobius"/>
    </source>
</evidence>
<dbReference type="EMBL" id="JRKL02000739">
    <property type="protein sequence ID" value="KAF3968696.1"/>
    <property type="molecule type" value="Genomic_DNA"/>
</dbReference>
<keyword evidence="3" id="KW-0472">Membrane</keyword>
<gene>
    <name evidence="5" type="ORF">CMV_007455</name>
</gene>
<organism evidence="5 6">
    <name type="scientific">Castanea mollissima</name>
    <name type="common">Chinese chestnut</name>
    <dbReference type="NCBI Taxonomy" id="60419"/>
    <lineage>
        <taxon>Eukaryota</taxon>
        <taxon>Viridiplantae</taxon>
        <taxon>Streptophyta</taxon>
        <taxon>Embryophyta</taxon>
        <taxon>Tracheophyta</taxon>
        <taxon>Spermatophyta</taxon>
        <taxon>Magnoliopsida</taxon>
        <taxon>eudicotyledons</taxon>
        <taxon>Gunneridae</taxon>
        <taxon>Pentapetalae</taxon>
        <taxon>rosids</taxon>
        <taxon>fabids</taxon>
        <taxon>Fagales</taxon>
        <taxon>Fagaceae</taxon>
        <taxon>Castanea</taxon>
    </lineage>
</organism>
<keyword evidence="3" id="KW-1133">Transmembrane helix</keyword>
<name>A0A8J4W2U1_9ROSI</name>
<dbReference type="FunFam" id="3.30.70.330:FF:000051">
    <property type="entry name" value="Heterogeneous nuclear ribonucleoprotein 1"/>
    <property type="match status" value="1"/>
</dbReference>
<dbReference type="PROSITE" id="PS50102">
    <property type="entry name" value="RRM"/>
    <property type="match status" value="2"/>
</dbReference>
<feature type="region of interest" description="Disordered" evidence="2">
    <location>
        <begin position="78"/>
        <end position="103"/>
    </location>
</feature>
<dbReference type="FunFam" id="3.30.70.330:FF:000478">
    <property type="entry name" value="heterogeneous nuclear ribonucleoprotein 1"/>
    <property type="match status" value="1"/>
</dbReference>
<feature type="region of interest" description="Disordered" evidence="2">
    <location>
        <begin position="300"/>
        <end position="357"/>
    </location>
</feature>
<dbReference type="OrthoDB" id="1875751at2759"/>
<dbReference type="Proteomes" id="UP000737018">
    <property type="component" value="Unassembled WGS sequence"/>
</dbReference>
<keyword evidence="3" id="KW-0812">Transmembrane</keyword>
<feature type="compositionally biased region" description="Gly residues" evidence="2">
    <location>
        <begin position="399"/>
        <end position="408"/>
    </location>
</feature>
<dbReference type="InterPro" id="IPR035979">
    <property type="entry name" value="RBD_domain_sf"/>
</dbReference>
<dbReference type="SUPFAM" id="SSF54928">
    <property type="entry name" value="RNA-binding domain, RBD"/>
    <property type="match status" value="2"/>
</dbReference>
<evidence type="ECO:0000313" key="6">
    <source>
        <dbReference type="Proteomes" id="UP000737018"/>
    </source>
</evidence>
<dbReference type="Pfam" id="PF00076">
    <property type="entry name" value="RRM_1"/>
    <property type="match status" value="2"/>
</dbReference>
<dbReference type="PANTHER" id="PTHR48035:SF2">
    <property type="entry name" value="RNA-BINDING REGION RNP-1 DOMAIN-CONTAINING PROTEIN"/>
    <property type="match status" value="1"/>
</dbReference>
<dbReference type="InterPro" id="IPR053260">
    <property type="entry name" value="hnRNP"/>
</dbReference>
<keyword evidence="6" id="KW-1185">Reference proteome</keyword>
<dbReference type="PANTHER" id="PTHR48035">
    <property type="entry name" value="HETEROGENEOUS NUCLEAR RIBONUCLEOPROTEIN 1"/>
    <property type="match status" value="1"/>
</dbReference>
<accession>A0A8J4W2U1</accession>
<comment type="caution">
    <text evidence="5">The sequence shown here is derived from an EMBL/GenBank/DDBJ whole genome shotgun (WGS) entry which is preliminary data.</text>
</comment>
<sequence>MDSDQGKLFIGGISWETTEEKLKEYFENYGDVVQTVVMRDKTTGRPRGFGFVVFADPSILDRVLQDKHTIDARTVEAKRALSREEQQTSAKAGNPNFARNSGGGGAFRTKKIFVGGLPPTLGEEGFRQYFEAYGHVTDVVVMYDQNTGRPRGFGFITFDTEEAVDRVLHKNFHDLNGKQVEVKRALPKDANPGGGNRAMGGGAGGGGAVGSGYQSYGVSGGNPNSYDGRMDSSRYMQQQSTGGGFPPYGSSGYSAAGYGYAPANNGISYGGYGSYAGANTGYGGPAGAAYGNPNVPNAGYGSGPPGAPRSSWSTQSPSGYGAMGYGNTTPWGAQSGSTGAASGGPGSAPAGQSPSGATGYGNQGYGYGGYGGSDGSYGNPSGYGAVGGRSGSVPNNNAGGQGGGDLQGSGGGYMGSGYGEANGNSGYGNAAWRSDQSQMLRPELNNSNYDGHKSNWIFIFVSLLCGIFVFHAKQQREWRMLSDAQDLPGTCHSPAWPCQHSNFADSGHFQVIDFLIFTRLWWTVEICEAAC</sequence>
<dbReference type="AlphaFoldDB" id="A0A8J4W2U1"/>
<dbReference type="Gene3D" id="3.30.70.330">
    <property type="match status" value="2"/>
</dbReference>
<evidence type="ECO:0000256" key="1">
    <source>
        <dbReference type="PROSITE-ProRule" id="PRU00176"/>
    </source>
</evidence>
<dbReference type="SMART" id="SM00360">
    <property type="entry name" value="RRM"/>
    <property type="match status" value="2"/>
</dbReference>
<reference evidence="5" key="1">
    <citation type="submission" date="2020-03" db="EMBL/GenBank/DDBJ databases">
        <title>Castanea mollissima Vanexum genome sequencing.</title>
        <authorList>
            <person name="Staton M."/>
        </authorList>
    </citation>
    <scope>NUCLEOTIDE SEQUENCE</scope>
    <source>
        <tissue evidence="5">Leaf</tissue>
    </source>
</reference>
<dbReference type="InterPro" id="IPR000504">
    <property type="entry name" value="RRM_dom"/>
</dbReference>
<protein>
    <recommendedName>
        <fullName evidence="4">RRM domain-containing protein</fullName>
    </recommendedName>
</protein>
<dbReference type="CDD" id="cd12330">
    <property type="entry name" value="RRM2_Hrp1p"/>
    <property type="match status" value="1"/>
</dbReference>
<dbReference type="CDD" id="cd12325">
    <property type="entry name" value="RRM1_hnRNPA_hnRNPD_like"/>
    <property type="match status" value="1"/>
</dbReference>